<dbReference type="EMBL" id="WTVM01000047">
    <property type="protein sequence ID" value="NMG03206.1"/>
    <property type="molecule type" value="Genomic_DNA"/>
</dbReference>
<dbReference type="InterPro" id="IPR023393">
    <property type="entry name" value="START-like_dom_sf"/>
</dbReference>
<dbReference type="Proteomes" id="UP000599523">
    <property type="component" value="Unassembled WGS sequence"/>
</dbReference>
<protein>
    <submittedName>
        <fullName evidence="1">Carbon monoxide dehydrogenase</fullName>
    </submittedName>
</protein>
<accession>A0A972F7G5</accession>
<dbReference type="CDD" id="cd07823">
    <property type="entry name" value="SRPBCC_5"/>
    <property type="match status" value="1"/>
</dbReference>
<dbReference type="Pfam" id="PF06240">
    <property type="entry name" value="COXG"/>
    <property type="match status" value="1"/>
</dbReference>
<name>A0A972F7G5_9RHOO</name>
<organism evidence="1 2">
    <name type="scientific">Azoarcus taiwanensis</name>
    <dbReference type="NCBI Taxonomy" id="666964"/>
    <lineage>
        <taxon>Bacteria</taxon>
        <taxon>Pseudomonadati</taxon>
        <taxon>Pseudomonadota</taxon>
        <taxon>Betaproteobacteria</taxon>
        <taxon>Rhodocyclales</taxon>
        <taxon>Zoogloeaceae</taxon>
        <taxon>Azoarcus</taxon>
    </lineage>
</organism>
<dbReference type="SUPFAM" id="SSF55961">
    <property type="entry name" value="Bet v1-like"/>
    <property type="match status" value="1"/>
</dbReference>
<dbReference type="PANTHER" id="PTHR38588:SF1">
    <property type="entry name" value="BLL0334 PROTEIN"/>
    <property type="match status" value="1"/>
</dbReference>
<evidence type="ECO:0000313" key="1">
    <source>
        <dbReference type="EMBL" id="NMG03206.1"/>
    </source>
</evidence>
<reference evidence="1" key="1">
    <citation type="submission" date="2019-12" db="EMBL/GenBank/DDBJ databases">
        <title>Comparative genomics gives insights into the taxonomy of the Azoarcus-Aromatoleum group and reveals separate origins of nif in the plant-associated Azoarcus and non-plant-associated Aromatoleum sub-groups.</title>
        <authorList>
            <person name="Lafos M."/>
            <person name="Maluk M."/>
            <person name="Batista M."/>
            <person name="Junghare M."/>
            <person name="Carmona M."/>
            <person name="Faoro H."/>
            <person name="Cruz L.M."/>
            <person name="Battistoni F."/>
            <person name="De Souza E."/>
            <person name="Pedrosa F."/>
            <person name="Chen W.-M."/>
            <person name="Poole P.S."/>
            <person name="Dixon R.A."/>
            <person name="James E.K."/>
        </authorList>
    </citation>
    <scope>NUCLEOTIDE SEQUENCE</scope>
    <source>
        <strain evidence="1">NSC3</strain>
    </source>
</reference>
<dbReference type="AlphaFoldDB" id="A0A972F7G5"/>
<dbReference type="InterPro" id="IPR010419">
    <property type="entry name" value="CO_DH_gsu"/>
</dbReference>
<dbReference type="Gene3D" id="3.30.530.20">
    <property type="match status" value="1"/>
</dbReference>
<dbReference type="RefSeq" id="WP_168987962.1">
    <property type="nucleotide sequence ID" value="NZ_CAWPHM010000272.1"/>
</dbReference>
<keyword evidence="2" id="KW-1185">Reference proteome</keyword>
<dbReference type="PANTHER" id="PTHR38588">
    <property type="entry name" value="BLL0334 PROTEIN"/>
    <property type="match status" value="1"/>
</dbReference>
<proteinExistence type="predicted"/>
<comment type="caution">
    <text evidence="1">The sequence shown here is derived from an EMBL/GenBank/DDBJ whole genome shotgun (WGS) entry which is preliminary data.</text>
</comment>
<evidence type="ECO:0000313" key="2">
    <source>
        <dbReference type="Proteomes" id="UP000599523"/>
    </source>
</evidence>
<sequence>MQVTLDKQYPIAAPLDAAWSVMTDIRELATCMPGAQITEQVSDNEYNGAVKVKVGPATAQFTGDIEVLGIDADTRTLRMIGKGADKGGSTASMELTATLVAAEDGSTTLQGKADVIVNGKFAQFGGRMLNSVSDVLLAQFAANYSNKAQALAPAAAMEADTGAGEAAAQSQQASAARAAPPPPKELNAFGLIWAVIRNFFLGLFGRRQG</sequence>
<gene>
    <name evidence="1" type="ORF">GPA21_09490</name>
</gene>